<dbReference type="Proteomes" id="UP001323617">
    <property type="component" value="Unassembled WGS sequence"/>
</dbReference>
<gene>
    <name evidence="1" type="ORF">QC764_0098310</name>
</gene>
<proteinExistence type="predicted"/>
<sequence>MVDHLSLQLPVALSEDFELHGWDPGNRCWTCTPPETVGGKPAQILLTVDELPVVIPVRFHYPLLPLKSQPPDPHPKLISPIKPLSDDTIDEILSVFKDAIGFYLLINHQLQVIVSDESDYEEELHKYPADFGGLKVSFIRESLYPTADRARPGGSSTTTTNYGYQDISTSLLANNGTESFWFRGFFGR</sequence>
<evidence type="ECO:0000313" key="2">
    <source>
        <dbReference type="Proteomes" id="UP001323617"/>
    </source>
</evidence>
<dbReference type="EMBL" id="JAFFHC010000006">
    <property type="protein sequence ID" value="KAK4671737.1"/>
    <property type="molecule type" value="Genomic_DNA"/>
</dbReference>
<dbReference type="RefSeq" id="XP_062798033.1">
    <property type="nucleotide sequence ID" value="XM_062941043.1"/>
</dbReference>
<name>A0ABR0HV55_9PEZI</name>
<accession>A0ABR0HV55</accession>
<reference evidence="1 2" key="1">
    <citation type="journal article" date="2023" name="bioRxiv">
        <title>High-quality genome assemblies of four members of thePodospora anserinaspecies complex.</title>
        <authorList>
            <person name="Ament-Velasquez S.L."/>
            <person name="Vogan A.A."/>
            <person name="Wallerman O."/>
            <person name="Hartmann F."/>
            <person name="Gautier V."/>
            <person name="Silar P."/>
            <person name="Giraud T."/>
            <person name="Johannesson H."/>
        </authorList>
    </citation>
    <scope>NUCLEOTIDE SEQUENCE [LARGE SCALE GENOMIC DNA]</scope>
    <source>
        <strain evidence="1 2">CBS 124.78</strain>
    </source>
</reference>
<evidence type="ECO:0000313" key="1">
    <source>
        <dbReference type="EMBL" id="KAK4671737.1"/>
    </source>
</evidence>
<dbReference type="GeneID" id="87961794"/>
<keyword evidence="2" id="KW-1185">Reference proteome</keyword>
<organism evidence="1 2">
    <name type="scientific">Podospora pseudoanserina</name>
    <dbReference type="NCBI Taxonomy" id="2609844"/>
    <lineage>
        <taxon>Eukaryota</taxon>
        <taxon>Fungi</taxon>
        <taxon>Dikarya</taxon>
        <taxon>Ascomycota</taxon>
        <taxon>Pezizomycotina</taxon>
        <taxon>Sordariomycetes</taxon>
        <taxon>Sordariomycetidae</taxon>
        <taxon>Sordariales</taxon>
        <taxon>Podosporaceae</taxon>
        <taxon>Podospora</taxon>
    </lineage>
</organism>
<protein>
    <submittedName>
        <fullName evidence="1">Uncharacterized protein</fullName>
    </submittedName>
</protein>
<comment type="caution">
    <text evidence="1">The sequence shown here is derived from an EMBL/GenBank/DDBJ whole genome shotgun (WGS) entry which is preliminary data.</text>
</comment>